<keyword evidence="2" id="KW-1185">Reference proteome</keyword>
<accession>A0A1M5IKX5</accession>
<dbReference type="STRING" id="1346286.SAMN05444362_12026"/>
<dbReference type="InterPro" id="IPR015996">
    <property type="entry name" value="UCP028451"/>
</dbReference>
<dbReference type="InterPro" id="IPR012808">
    <property type="entry name" value="CHP02453"/>
</dbReference>
<protein>
    <submittedName>
        <fullName evidence="1">TIGR02453 family protein</fullName>
    </submittedName>
</protein>
<dbReference type="AlphaFoldDB" id="A0A1M5IKX5"/>
<dbReference type="Proteomes" id="UP000184480">
    <property type="component" value="Unassembled WGS sequence"/>
</dbReference>
<dbReference type="Pfam" id="PF09365">
    <property type="entry name" value="DUF2461"/>
    <property type="match status" value="1"/>
</dbReference>
<dbReference type="RefSeq" id="WP_062184458.1">
    <property type="nucleotide sequence ID" value="NZ_BBXL01000027.1"/>
</dbReference>
<proteinExistence type="predicted"/>
<gene>
    <name evidence="1" type="ORF">SAMN05444362_12026</name>
</gene>
<organism evidence="1 2">
    <name type="scientific">Dysgonomonas macrotermitis</name>
    <dbReference type="NCBI Taxonomy" id="1346286"/>
    <lineage>
        <taxon>Bacteria</taxon>
        <taxon>Pseudomonadati</taxon>
        <taxon>Bacteroidota</taxon>
        <taxon>Bacteroidia</taxon>
        <taxon>Bacteroidales</taxon>
        <taxon>Dysgonomonadaceae</taxon>
        <taxon>Dysgonomonas</taxon>
    </lineage>
</organism>
<evidence type="ECO:0000313" key="1">
    <source>
        <dbReference type="EMBL" id="SHG28962.1"/>
    </source>
</evidence>
<sequence length="219" mass="26380">MAFNGFTEETFQFFRDIKENNYKEWFEANKEVFIKEVQTPFKELIAMLSPSMYNIDAQFELRPYKVLSRIYRDTRFSKNKDPYKTCLWMSFLVPSTEWENIPGYFMELSADHYLYGMGLFAPKKKTMDNLRDSIAYDAEEFQAKTQLILDKGFSVQGEEYKRLIPNELPEYFQTWIQRKSLYVMKEKPIGKEVYSEKFAKVIAEEFESLQWLYHFLKDE</sequence>
<name>A0A1M5IKX5_9BACT</name>
<dbReference type="NCBIfam" id="TIGR02453">
    <property type="entry name" value="TIGR02453 family protein"/>
    <property type="match status" value="1"/>
</dbReference>
<evidence type="ECO:0000313" key="2">
    <source>
        <dbReference type="Proteomes" id="UP000184480"/>
    </source>
</evidence>
<reference evidence="2" key="1">
    <citation type="submission" date="2016-11" db="EMBL/GenBank/DDBJ databases">
        <authorList>
            <person name="Varghese N."/>
            <person name="Submissions S."/>
        </authorList>
    </citation>
    <scope>NUCLEOTIDE SEQUENCE [LARGE SCALE GENOMIC DNA]</scope>
    <source>
        <strain evidence="2">DSM 27370</strain>
    </source>
</reference>
<dbReference type="EMBL" id="FQUC01000020">
    <property type="protein sequence ID" value="SHG28962.1"/>
    <property type="molecule type" value="Genomic_DNA"/>
</dbReference>
<dbReference type="PIRSF" id="PIRSF028451">
    <property type="entry name" value="UCP028451"/>
    <property type="match status" value="1"/>
</dbReference>
<dbReference type="PANTHER" id="PTHR36452:SF1">
    <property type="entry name" value="DUF2461 DOMAIN-CONTAINING PROTEIN"/>
    <property type="match status" value="1"/>
</dbReference>
<dbReference type="PANTHER" id="PTHR36452">
    <property type="entry name" value="CHROMOSOME 12, WHOLE GENOME SHOTGUN SEQUENCE"/>
    <property type="match status" value="1"/>
</dbReference>
<dbReference type="OrthoDB" id="9794241at2"/>